<evidence type="ECO:0000313" key="6">
    <source>
        <dbReference type="EMBL" id="AMY10927.1"/>
    </source>
</evidence>
<evidence type="ECO:0000256" key="3">
    <source>
        <dbReference type="ARBA" id="ARBA00022803"/>
    </source>
</evidence>
<evidence type="ECO:0000256" key="2">
    <source>
        <dbReference type="ARBA" id="ARBA00022737"/>
    </source>
</evidence>
<dbReference type="InterPro" id="IPR011990">
    <property type="entry name" value="TPR-like_helical_dom_sf"/>
</dbReference>
<dbReference type="KEGG" id="abac:LuPra_04170"/>
<keyword evidence="2" id="KW-0677">Repeat</keyword>
<dbReference type="GO" id="GO:0046872">
    <property type="term" value="F:metal ion binding"/>
    <property type="evidence" value="ECO:0007669"/>
    <property type="project" value="UniProtKB-KW"/>
</dbReference>
<accession>A0A143PQD6</accession>
<proteinExistence type="predicted"/>
<keyword evidence="7" id="KW-1185">Reference proteome</keyword>
<organism evidence="6 7">
    <name type="scientific">Luteitalea pratensis</name>
    <dbReference type="NCBI Taxonomy" id="1855912"/>
    <lineage>
        <taxon>Bacteria</taxon>
        <taxon>Pseudomonadati</taxon>
        <taxon>Acidobacteriota</taxon>
        <taxon>Vicinamibacteria</taxon>
        <taxon>Vicinamibacterales</taxon>
        <taxon>Vicinamibacteraceae</taxon>
        <taxon>Luteitalea</taxon>
    </lineage>
</organism>
<dbReference type="SUPFAM" id="SSF48452">
    <property type="entry name" value="TPR-like"/>
    <property type="match status" value="1"/>
</dbReference>
<feature type="repeat" description="TPR" evidence="4">
    <location>
        <begin position="115"/>
        <end position="148"/>
    </location>
</feature>
<evidence type="ECO:0000256" key="4">
    <source>
        <dbReference type="PROSITE-ProRule" id="PRU00339"/>
    </source>
</evidence>
<dbReference type="PROSITE" id="PS50005">
    <property type="entry name" value="TPR"/>
    <property type="match status" value="1"/>
</dbReference>
<evidence type="ECO:0000259" key="5">
    <source>
        <dbReference type="Pfam" id="PF18073"/>
    </source>
</evidence>
<dbReference type="Gene3D" id="1.25.40.10">
    <property type="entry name" value="Tetratricopeptide repeat domain"/>
    <property type="match status" value="2"/>
</dbReference>
<feature type="domain" description="LapB rubredoxin metal binding" evidence="5">
    <location>
        <begin position="367"/>
        <end position="394"/>
    </location>
</feature>
<dbReference type="STRING" id="1855912.LuPra_04170"/>
<dbReference type="PANTHER" id="PTHR45586">
    <property type="entry name" value="TPR REPEAT-CONTAINING PROTEIN PA4667"/>
    <property type="match status" value="1"/>
</dbReference>
<evidence type="ECO:0000313" key="7">
    <source>
        <dbReference type="Proteomes" id="UP000076079"/>
    </source>
</evidence>
<keyword evidence="1" id="KW-0479">Metal-binding</keyword>
<dbReference type="EMBL" id="CP015136">
    <property type="protein sequence ID" value="AMY10927.1"/>
    <property type="molecule type" value="Genomic_DNA"/>
</dbReference>
<dbReference type="OrthoDB" id="118908at2"/>
<dbReference type="Pfam" id="PF18073">
    <property type="entry name" value="Zn_ribbon_LapB"/>
    <property type="match status" value="1"/>
</dbReference>
<gene>
    <name evidence="6" type="ORF">LuPra_04170</name>
</gene>
<name>A0A143PQD6_LUTPR</name>
<evidence type="ECO:0000256" key="1">
    <source>
        <dbReference type="ARBA" id="ARBA00022723"/>
    </source>
</evidence>
<dbReference type="InterPro" id="IPR041166">
    <property type="entry name" value="Rubredoxin_2"/>
</dbReference>
<reference evidence="7" key="2">
    <citation type="submission" date="2016-04" db="EMBL/GenBank/DDBJ databases">
        <title>First Complete Genome Sequence of a Subdivision 6 Acidobacterium.</title>
        <authorList>
            <person name="Huang S."/>
            <person name="Vieira S."/>
            <person name="Bunk B."/>
            <person name="Riedel T."/>
            <person name="Sproeer C."/>
            <person name="Overmann J."/>
        </authorList>
    </citation>
    <scope>NUCLEOTIDE SEQUENCE [LARGE SCALE GENOMIC DNA]</scope>
    <source>
        <strain evidence="7">DSM 100886 HEG_-6_39</strain>
    </source>
</reference>
<keyword evidence="3 4" id="KW-0802">TPR repeat</keyword>
<dbReference type="RefSeq" id="WP_110172521.1">
    <property type="nucleotide sequence ID" value="NZ_CP015136.1"/>
</dbReference>
<dbReference type="Proteomes" id="UP000076079">
    <property type="component" value="Chromosome"/>
</dbReference>
<dbReference type="Pfam" id="PF13432">
    <property type="entry name" value="TPR_16"/>
    <property type="match status" value="3"/>
</dbReference>
<dbReference type="InterPro" id="IPR051012">
    <property type="entry name" value="CellSynth/LPSAsmb/PSIAsmb"/>
</dbReference>
<sequence length="408" mass="46967">MIADYLPLLSALVAFLFGLAAGKAWERYKLHEGRWIDRRKARQSPHYIQGLNFLVANQLDHAIEELSQAARVDEDAVEIHMILGNLYREKGQVGRAIQIHQQILQRPRISKLEHTYALLCLGLDFTRGGFVDRAHEAFGEVLRLDPSNEHALLQLQKLYEDQNQWAEAYRVRRELAREDEPERRTRRHLQIQAFLENELGMQALSRHDLPAARKHFESAIELDAEVAPAYLNLGDVKRDAGDMAGAVEIWEHLIASMPTRAHLVADRLGDAYMAAGRADAFEHLFRRIATDHPQDWRARLALSRHMLRAGRPEDALQMALAALTINPHALLVHQAAWDILLDLNLDKASVERYVTHSRDAVFYRDPHICLRCRYRSKELLWRCPHCHEWNSFVEDRLAPARPSEDSDA</sequence>
<reference evidence="6 7" key="1">
    <citation type="journal article" date="2016" name="Genome Announc.">
        <title>First Complete Genome Sequence of a Subdivision 6 Acidobacterium Strain.</title>
        <authorList>
            <person name="Huang S."/>
            <person name="Vieira S."/>
            <person name="Bunk B."/>
            <person name="Riedel T."/>
            <person name="Sproer C."/>
            <person name="Overmann J."/>
        </authorList>
    </citation>
    <scope>NUCLEOTIDE SEQUENCE [LARGE SCALE GENOMIC DNA]</scope>
    <source>
        <strain evidence="7">DSM 100886 HEG_-6_39</strain>
    </source>
</reference>
<dbReference type="SMART" id="SM00028">
    <property type="entry name" value="TPR"/>
    <property type="match status" value="5"/>
</dbReference>
<protein>
    <submittedName>
        <fullName evidence="6">Tetratricopeptide repeat protein</fullName>
    </submittedName>
</protein>
<dbReference type="InterPro" id="IPR019734">
    <property type="entry name" value="TPR_rpt"/>
</dbReference>
<dbReference type="AlphaFoldDB" id="A0A143PQD6"/>
<dbReference type="PANTHER" id="PTHR45586:SF1">
    <property type="entry name" value="LIPOPOLYSACCHARIDE ASSEMBLY PROTEIN B"/>
    <property type="match status" value="1"/>
</dbReference>